<evidence type="ECO:0000256" key="1">
    <source>
        <dbReference type="ARBA" id="ARBA00004613"/>
    </source>
</evidence>
<feature type="chain" id="PRO_5044994691" description="Epidermal patterning factor-like protein" evidence="7">
    <location>
        <begin position="33"/>
        <end position="118"/>
    </location>
</feature>
<dbReference type="PANTHER" id="PTHR33109">
    <property type="entry name" value="EPIDERMAL PATTERNING FACTOR-LIKE PROTEIN 4"/>
    <property type="match status" value="1"/>
</dbReference>
<comment type="function">
    <text evidence="7">Controls stomatal patterning.</text>
</comment>
<evidence type="ECO:0000256" key="3">
    <source>
        <dbReference type="ARBA" id="ARBA00022473"/>
    </source>
</evidence>
<gene>
    <name evidence="9" type="primary">LOC130459999</name>
</gene>
<keyword evidence="8" id="KW-1185">Reference proteome</keyword>
<reference evidence="9" key="2">
    <citation type="submission" date="2025-08" db="UniProtKB">
        <authorList>
            <consortium name="RefSeq"/>
        </authorList>
    </citation>
    <scope>IDENTIFICATION</scope>
    <source>
        <tissue evidence="9">Leaf</tissue>
    </source>
</reference>
<dbReference type="Proteomes" id="UP000813463">
    <property type="component" value="Chromosome 4"/>
</dbReference>
<dbReference type="Pfam" id="PF17181">
    <property type="entry name" value="EPF"/>
    <property type="match status" value="1"/>
</dbReference>
<proteinExistence type="inferred from homology"/>
<evidence type="ECO:0000313" key="9">
    <source>
        <dbReference type="RefSeq" id="XP_056683626.1"/>
    </source>
</evidence>
<feature type="signal peptide" evidence="7">
    <location>
        <begin position="1"/>
        <end position="32"/>
    </location>
</feature>
<keyword evidence="3 7" id="KW-0217">Developmental protein</keyword>
<dbReference type="GeneID" id="130459999"/>
<dbReference type="RefSeq" id="XP_056683626.1">
    <property type="nucleotide sequence ID" value="XM_056827648.1"/>
</dbReference>
<evidence type="ECO:0000256" key="2">
    <source>
        <dbReference type="ARBA" id="ARBA00008127"/>
    </source>
</evidence>
<protein>
    <recommendedName>
        <fullName evidence="7">Epidermal patterning factor-like protein</fullName>
    </recommendedName>
</protein>
<comment type="subcellular location">
    <subcellularLocation>
        <location evidence="1 7">Secreted</location>
    </subcellularLocation>
</comment>
<reference evidence="8" key="1">
    <citation type="journal article" date="2021" name="Nat. Commun.">
        <title>Genomic analyses provide insights into spinach domestication and the genetic basis of agronomic traits.</title>
        <authorList>
            <person name="Cai X."/>
            <person name="Sun X."/>
            <person name="Xu C."/>
            <person name="Sun H."/>
            <person name="Wang X."/>
            <person name="Ge C."/>
            <person name="Zhang Z."/>
            <person name="Wang Q."/>
            <person name="Fei Z."/>
            <person name="Jiao C."/>
            <person name="Wang Q."/>
        </authorList>
    </citation>
    <scope>NUCLEOTIDE SEQUENCE [LARGE SCALE GENOMIC DNA]</scope>
    <source>
        <strain evidence="8">cv. Varoflay</strain>
    </source>
</reference>
<keyword evidence="5 7" id="KW-0732">Signal</keyword>
<keyword evidence="4 7" id="KW-0964">Secreted</keyword>
<evidence type="ECO:0000256" key="5">
    <source>
        <dbReference type="ARBA" id="ARBA00022729"/>
    </source>
</evidence>
<evidence type="ECO:0000256" key="6">
    <source>
        <dbReference type="ARBA" id="ARBA00023157"/>
    </source>
</evidence>
<name>A0ABM3QJV6_SPIOL</name>
<sequence>MAISTTYQHGIKLVIMVTLVIFLVNLPSKSDARDIMKSVKTVLGSRPPNCMNKCSGCHPCVAALVVTYKGSSDELRDAISPTSYIGYEPTSYDGYEDNNHDSYYLVEWKCKCGNKLFP</sequence>
<keyword evidence="6" id="KW-1015">Disulfide bond</keyword>
<dbReference type="PANTHER" id="PTHR33109:SF60">
    <property type="entry name" value="EPIDERMAL PATTERNING FACTOR-LIKE PROTEIN 8"/>
    <property type="match status" value="1"/>
</dbReference>
<evidence type="ECO:0000313" key="8">
    <source>
        <dbReference type="Proteomes" id="UP000813463"/>
    </source>
</evidence>
<accession>A0ABM3QJV6</accession>
<dbReference type="InterPro" id="IPR039455">
    <property type="entry name" value="EPFL"/>
</dbReference>
<evidence type="ECO:0000256" key="7">
    <source>
        <dbReference type="RuleBase" id="RU367102"/>
    </source>
</evidence>
<evidence type="ECO:0000256" key="4">
    <source>
        <dbReference type="ARBA" id="ARBA00022525"/>
    </source>
</evidence>
<organism evidence="8 9">
    <name type="scientific">Spinacia oleracea</name>
    <name type="common">Spinach</name>
    <dbReference type="NCBI Taxonomy" id="3562"/>
    <lineage>
        <taxon>Eukaryota</taxon>
        <taxon>Viridiplantae</taxon>
        <taxon>Streptophyta</taxon>
        <taxon>Embryophyta</taxon>
        <taxon>Tracheophyta</taxon>
        <taxon>Spermatophyta</taxon>
        <taxon>Magnoliopsida</taxon>
        <taxon>eudicotyledons</taxon>
        <taxon>Gunneridae</taxon>
        <taxon>Pentapetalae</taxon>
        <taxon>Caryophyllales</taxon>
        <taxon>Chenopodiaceae</taxon>
        <taxon>Chenopodioideae</taxon>
        <taxon>Anserineae</taxon>
        <taxon>Spinacia</taxon>
    </lineage>
</organism>
<comment type="similarity">
    <text evidence="2 7">Belongs to the plant cysteine rich small secretory peptide family. Epidermal patterning factor subfamily.</text>
</comment>